<dbReference type="GeneID" id="74306818"/>
<name>A0A9E7TKZ7_9EURY</name>
<dbReference type="AlphaFoldDB" id="A0A9E7TKZ7"/>
<evidence type="ECO:0000313" key="2">
    <source>
        <dbReference type="Proteomes" id="UP001060368"/>
    </source>
</evidence>
<dbReference type="KEGG" id="mend:L6E24_03940"/>
<dbReference type="PANTHER" id="PTHR35810">
    <property type="entry name" value="CYTOPLASMIC PROTEIN-RELATED"/>
    <property type="match status" value="1"/>
</dbReference>
<keyword evidence="2" id="KW-1185">Reference proteome</keyword>
<dbReference type="EMBL" id="CP096115">
    <property type="protein sequence ID" value="UUX93284.1"/>
    <property type="molecule type" value="Genomic_DNA"/>
</dbReference>
<dbReference type="RefSeq" id="WP_257743423.1">
    <property type="nucleotide sequence ID" value="NZ_CP096115.1"/>
</dbReference>
<dbReference type="PANTHER" id="PTHR35810:SF1">
    <property type="entry name" value="CYTOPLASMIC PROTEIN"/>
    <property type="match status" value="1"/>
</dbReference>
<dbReference type="Proteomes" id="UP001060368">
    <property type="component" value="Chromosome"/>
</dbReference>
<proteinExistence type="predicted"/>
<organism evidence="1 2">
    <name type="scientific">Methanoplanus endosymbiosus</name>
    <dbReference type="NCBI Taxonomy" id="33865"/>
    <lineage>
        <taxon>Archaea</taxon>
        <taxon>Methanobacteriati</taxon>
        <taxon>Methanobacteriota</taxon>
        <taxon>Stenosarchaea group</taxon>
        <taxon>Methanomicrobia</taxon>
        <taxon>Methanomicrobiales</taxon>
        <taxon>Methanomicrobiaceae</taxon>
        <taxon>Methanoplanus</taxon>
    </lineage>
</organism>
<protein>
    <recommendedName>
        <fullName evidence="3">Virulence protein</fullName>
    </recommendedName>
</protein>
<evidence type="ECO:0000313" key="1">
    <source>
        <dbReference type="EMBL" id="UUX93284.1"/>
    </source>
</evidence>
<sequence>MTDKKLIRNSTAEFLIFTAEGGEESIEVRYEDETIWLSQKMMAVLFDVNVRTINEHLKNIYASGELSHKATIRNFRIVQTEGNHEVTREIDHYSLDAIIPGFTRTCASG</sequence>
<reference evidence="1" key="1">
    <citation type="submission" date="2022-04" db="EMBL/GenBank/DDBJ databases">
        <title>Complete genome of Methanoplanus endosymbiosus DSM 3599.</title>
        <authorList>
            <person name="Chen S.-C."/>
            <person name="You Y.-T."/>
            <person name="Zhou Y.-Z."/>
            <person name="Lai M.-C."/>
        </authorList>
    </citation>
    <scope>NUCLEOTIDE SEQUENCE</scope>
    <source>
        <strain evidence="1">DSM 3599</strain>
    </source>
</reference>
<evidence type="ECO:0008006" key="3">
    <source>
        <dbReference type="Google" id="ProtNLM"/>
    </source>
</evidence>
<gene>
    <name evidence="1" type="ORF">L6E24_03940</name>
</gene>
<accession>A0A9E7TKZ7</accession>